<dbReference type="InterPro" id="IPR043128">
    <property type="entry name" value="Rev_trsase/Diguanyl_cyclase"/>
</dbReference>
<gene>
    <name evidence="3" type="ORF">FSB_LOCUS47789</name>
</gene>
<protein>
    <recommendedName>
        <fullName evidence="2">Reverse transcriptase domain-containing protein</fullName>
    </recommendedName>
</protein>
<feature type="compositionally biased region" description="Basic and acidic residues" evidence="1">
    <location>
        <begin position="25"/>
        <end position="36"/>
    </location>
</feature>
<evidence type="ECO:0000313" key="3">
    <source>
        <dbReference type="EMBL" id="SPD19907.1"/>
    </source>
</evidence>
<dbReference type="InterPro" id="IPR053134">
    <property type="entry name" value="RNA-dir_DNA_polymerase"/>
</dbReference>
<accession>A0A2N9I1H4</accession>
<feature type="compositionally biased region" description="Polar residues" evidence="1">
    <location>
        <begin position="801"/>
        <end position="819"/>
    </location>
</feature>
<evidence type="ECO:0000259" key="2">
    <source>
        <dbReference type="Pfam" id="PF00078"/>
    </source>
</evidence>
<dbReference type="Gene3D" id="2.40.70.10">
    <property type="entry name" value="Acid Proteases"/>
    <property type="match status" value="1"/>
</dbReference>
<dbReference type="PANTHER" id="PTHR24559">
    <property type="entry name" value="TRANSPOSON TY3-I GAG-POL POLYPROTEIN"/>
    <property type="match status" value="1"/>
</dbReference>
<evidence type="ECO:0000256" key="1">
    <source>
        <dbReference type="SAM" id="MobiDB-lite"/>
    </source>
</evidence>
<organism evidence="3">
    <name type="scientific">Fagus sylvatica</name>
    <name type="common">Beechnut</name>
    <dbReference type="NCBI Taxonomy" id="28930"/>
    <lineage>
        <taxon>Eukaryota</taxon>
        <taxon>Viridiplantae</taxon>
        <taxon>Streptophyta</taxon>
        <taxon>Embryophyta</taxon>
        <taxon>Tracheophyta</taxon>
        <taxon>Spermatophyta</taxon>
        <taxon>Magnoliopsida</taxon>
        <taxon>eudicotyledons</taxon>
        <taxon>Gunneridae</taxon>
        <taxon>Pentapetalae</taxon>
        <taxon>rosids</taxon>
        <taxon>fabids</taxon>
        <taxon>Fagales</taxon>
        <taxon>Fagaceae</taxon>
        <taxon>Fagus</taxon>
    </lineage>
</organism>
<dbReference type="PROSITE" id="PS00141">
    <property type="entry name" value="ASP_PROTEASE"/>
    <property type="match status" value="1"/>
</dbReference>
<dbReference type="PANTHER" id="PTHR24559:SF439">
    <property type="entry name" value="RETROTRANSPOSON, UNCLASSIFIED-LIKE PROTEIN"/>
    <property type="match status" value="1"/>
</dbReference>
<proteinExistence type="predicted"/>
<dbReference type="EMBL" id="OIVN01004902">
    <property type="protein sequence ID" value="SPD19907.1"/>
    <property type="molecule type" value="Genomic_DNA"/>
</dbReference>
<dbReference type="Gene3D" id="3.10.10.10">
    <property type="entry name" value="HIV Type 1 Reverse Transcriptase, subunit A, domain 1"/>
    <property type="match status" value="1"/>
</dbReference>
<feature type="domain" description="Reverse transcriptase" evidence="2">
    <location>
        <begin position="670"/>
        <end position="804"/>
    </location>
</feature>
<dbReference type="Pfam" id="PF13975">
    <property type="entry name" value="gag-asp_proteas"/>
    <property type="match status" value="1"/>
</dbReference>
<dbReference type="Pfam" id="PF00078">
    <property type="entry name" value="RVT_1"/>
    <property type="match status" value="1"/>
</dbReference>
<dbReference type="InterPro" id="IPR000477">
    <property type="entry name" value="RT_dom"/>
</dbReference>
<dbReference type="GO" id="GO:0006508">
    <property type="term" value="P:proteolysis"/>
    <property type="evidence" value="ECO:0007669"/>
    <property type="project" value="InterPro"/>
</dbReference>
<dbReference type="CDD" id="cd01647">
    <property type="entry name" value="RT_LTR"/>
    <property type="match status" value="1"/>
</dbReference>
<sequence>MPPKTRKTRPERSQDVNVTQGENSHPIDHEVHHEDTNPPPPTVMFVMIKALQVSQLEVVGTIKELKDEKNSRNHRKLPEGEVELNKKDNTVNKPTGGDETPQYVTFSEVAALLEKEKVPAGTRRLQDDRHILRDCSINPTQTNMRKRQKDKPQEELPPIPCTKQEMHAILYKWTADGLIRPAERPTTEEQKKHERFCRLHQYVHHPTIECMTLRKMFQTKIKDGTLKLAKPQQEVQRNPLPQHGRDATMIVIHGLGVEARKMTTGALVSITAESGAQCFTAEVHASQAYIETTNAISFTDEDMEVQYSDHKRPLYLTASINEVQVRRALVDTGSSLNLIPMNTLQAANISRRKIQGTPMEVTSFGGAAEYTIGHIQLALKVGPILSLAPFHVIDSTVSYHVLLGRPWLHKHKLVSSTYHQCVKGRLNGKPIRLLANNTPFDETEAHFMEVAFYEDLAPAGEASTSRTIGTPLPAWEDIGDHPKADLRNILELKRKRKEAISKAQDQRPEYIREDPDKKLGGAIPSCCAIQEMVRNPDEGSMEELQEEVDYQPSLAAEDLEVINLSDNPEIQRPISISASLSAEERTILVKLLKEYQDMFAWQYDEMPGLDLGLVAYAFNVEPGTKLVVQPMRTFHPEVEAQITKEIQKLLAAGFVKPIQHPQWLSNIVPVKKKNGQIRCCVDFCNLNKTCPKDEFPLPSMDVLIDSAAGHEMFSFMDGFSGYNQIRMSPKDAKKTAFRTPIGNFYYIVMSFGLKNARATYQRTMTTIFHDMMHREIEYYVDDVVVKSQGSHLETLRRSSRKMQSGGNKWWSNPKQGKAT</sequence>
<dbReference type="CDD" id="cd00303">
    <property type="entry name" value="retropepsin_like"/>
    <property type="match status" value="1"/>
</dbReference>
<reference evidence="3" key="1">
    <citation type="submission" date="2018-02" db="EMBL/GenBank/DDBJ databases">
        <authorList>
            <person name="Cohen D.B."/>
            <person name="Kent A.D."/>
        </authorList>
    </citation>
    <scope>NUCLEOTIDE SEQUENCE</scope>
</reference>
<name>A0A2N9I1H4_FAGSY</name>
<dbReference type="Gene3D" id="3.30.70.270">
    <property type="match status" value="1"/>
</dbReference>
<dbReference type="InterPro" id="IPR043502">
    <property type="entry name" value="DNA/RNA_pol_sf"/>
</dbReference>
<dbReference type="SUPFAM" id="SSF50630">
    <property type="entry name" value="Acid proteases"/>
    <property type="match status" value="1"/>
</dbReference>
<feature type="region of interest" description="Disordered" evidence="1">
    <location>
        <begin position="795"/>
        <end position="819"/>
    </location>
</feature>
<dbReference type="SUPFAM" id="SSF56672">
    <property type="entry name" value="DNA/RNA polymerases"/>
    <property type="match status" value="1"/>
</dbReference>
<dbReference type="InterPro" id="IPR021109">
    <property type="entry name" value="Peptidase_aspartic_dom_sf"/>
</dbReference>
<feature type="region of interest" description="Disordered" evidence="1">
    <location>
        <begin position="1"/>
        <end position="40"/>
    </location>
</feature>
<dbReference type="AlphaFoldDB" id="A0A2N9I1H4"/>
<dbReference type="GO" id="GO:0004190">
    <property type="term" value="F:aspartic-type endopeptidase activity"/>
    <property type="evidence" value="ECO:0007669"/>
    <property type="project" value="InterPro"/>
</dbReference>
<dbReference type="InterPro" id="IPR001969">
    <property type="entry name" value="Aspartic_peptidase_AS"/>
</dbReference>